<sequence>MLEAPAQFLPPQCPSSICGGSYGVEPSGKVQDFLEESAIQQLPLLPGGADMNIIENMWGPLKRTPVKRNLQDSSKETLWAALSEELEKLRLDDQGGYVALFGLPGD</sequence>
<comment type="caution">
    <text evidence="1">The sequence shown here is derived from an EMBL/GenBank/DDBJ whole genome shotgun (WGS) entry which is preliminary data.</text>
</comment>
<protein>
    <submittedName>
        <fullName evidence="1">Uncharacterized protein</fullName>
    </submittedName>
</protein>
<name>A0AC60QFU3_IXOPE</name>
<evidence type="ECO:0000313" key="1">
    <source>
        <dbReference type="EMBL" id="KAG0433027.1"/>
    </source>
</evidence>
<evidence type="ECO:0000313" key="2">
    <source>
        <dbReference type="Proteomes" id="UP000805193"/>
    </source>
</evidence>
<dbReference type="EMBL" id="JABSTQ010009093">
    <property type="protein sequence ID" value="KAG0433027.1"/>
    <property type="molecule type" value="Genomic_DNA"/>
</dbReference>
<gene>
    <name evidence="1" type="ORF">HPB47_020302</name>
</gene>
<dbReference type="Proteomes" id="UP000805193">
    <property type="component" value="Unassembled WGS sequence"/>
</dbReference>
<accession>A0AC60QFU3</accession>
<organism evidence="1 2">
    <name type="scientific">Ixodes persulcatus</name>
    <name type="common">Taiga tick</name>
    <dbReference type="NCBI Taxonomy" id="34615"/>
    <lineage>
        <taxon>Eukaryota</taxon>
        <taxon>Metazoa</taxon>
        <taxon>Ecdysozoa</taxon>
        <taxon>Arthropoda</taxon>
        <taxon>Chelicerata</taxon>
        <taxon>Arachnida</taxon>
        <taxon>Acari</taxon>
        <taxon>Parasitiformes</taxon>
        <taxon>Ixodida</taxon>
        <taxon>Ixodoidea</taxon>
        <taxon>Ixodidae</taxon>
        <taxon>Ixodinae</taxon>
        <taxon>Ixodes</taxon>
    </lineage>
</organism>
<proteinExistence type="predicted"/>
<reference evidence="1 2" key="1">
    <citation type="journal article" date="2020" name="Cell">
        <title>Large-Scale Comparative Analyses of Tick Genomes Elucidate Their Genetic Diversity and Vector Capacities.</title>
        <authorList>
            <consortium name="Tick Genome and Microbiome Consortium (TIGMIC)"/>
            <person name="Jia N."/>
            <person name="Wang J."/>
            <person name="Shi W."/>
            <person name="Du L."/>
            <person name="Sun Y."/>
            <person name="Zhan W."/>
            <person name="Jiang J.F."/>
            <person name="Wang Q."/>
            <person name="Zhang B."/>
            <person name="Ji P."/>
            <person name="Bell-Sakyi L."/>
            <person name="Cui X.M."/>
            <person name="Yuan T.T."/>
            <person name="Jiang B.G."/>
            <person name="Yang W.F."/>
            <person name="Lam T.T."/>
            <person name="Chang Q.C."/>
            <person name="Ding S.J."/>
            <person name="Wang X.J."/>
            <person name="Zhu J.G."/>
            <person name="Ruan X.D."/>
            <person name="Zhao L."/>
            <person name="Wei J.T."/>
            <person name="Ye R.Z."/>
            <person name="Que T.C."/>
            <person name="Du C.H."/>
            <person name="Zhou Y.H."/>
            <person name="Cheng J.X."/>
            <person name="Dai P.F."/>
            <person name="Guo W.B."/>
            <person name="Han X.H."/>
            <person name="Huang E.J."/>
            <person name="Li L.F."/>
            <person name="Wei W."/>
            <person name="Gao Y.C."/>
            <person name="Liu J.Z."/>
            <person name="Shao H.Z."/>
            <person name="Wang X."/>
            <person name="Wang C.C."/>
            <person name="Yang T.C."/>
            <person name="Huo Q.B."/>
            <person name="Li W."/>
            <person name="Chen H.Y."/>
            <person name="Chen S.E."/>
            <person name="Zhou L.G."/>
            <person name="Ni X.B."/>
            <person name="Tian J.H."/>
            <person name="Sheng Y."/>
            <person name="Liu T."/>
            <person name="Pan Y.S."/>
            <person name="Xia L.Y."/>
            <person name="Li J."/>
            <person name="Zhao F."/>
            <person name="Cao W.C."/>
        </authorList>
    </citation>
    <scope>NUCLEOTIDE SEQUENCE [LARGE SCALE GENOMIC DNA]</scope>
    <source>
        <strain evidence="1">Iper-2018</strain>
    </source>
</reference>
<keyword evidence="2" id="KW-1185">Reference proteome</keyword>